<dbReference type="PANTHER" id="PTHR46060">
    <property type="entry name" value="MARINER MOS1 TRANSPOSASE-LIKE PROTEIN"/>
    <property type="match status" value="1"/>
</dbReference>
<keyword evidence="2" id="KW-1133">Transmembrane helix</keyword>
<evidence type="ECO:0000256" key="1">
    <source>
        <dbReference type="SAM" id="MobiDB-lite"/>
    </source>
</evidence>
<name>A0ABY6KY87_9ARAC</name>
<feature type="region of interest" description="Disordered" evidence="1">
    <location>
        <begin position="210"/>
        <end position="231"/>
    </location>
</feature>
<protein>
    <recommendedName>
        <fullName evidence="5">Transposase</fullName>
    </recommendedName>
</protein>
<sequence length="383" mass="44198">MVLKIIVNYLCGISLGKKNICCWERLDCDDVEYPSVDRSKENTRHQPARTKIKFIEWIEEASFDKLLRFLSSKRGYILLASIYLVYLIPALYGITRVDKDTNSKNFFHPESEMHRFISVSEKYFSEYQMRVQVVIPRTLDYSNPKLWRSEGRASRITLFVCPLHLRVLTAEQKQRRVDVCREMLNELENNPDFLDNVVTGDESLKFQYDPETKAQSSEWHTPASPRPKKARMSKSRVKAMLIVFFDKRGGKLLMPNSTKKSFGDCTKPSNGSDRTLLNAPAHTAFLVTSYLTRIGVEVLPQPPYCPEMSPPDFFLFPKVKRCLMGHRFDDIPNIQRAVTKALTGITPTDYSGAYEAWKTRWQRCVTPKASSLKNINVLNKSDE</sequence>
<evidence type="ECO:0000313" key="3">
    <source>
        <dbReference type="EMBL" id="UYV72075.1"/>
    </source>
</evidence>
<dbReference type="PANTHER" id="PTHR46060:SF1">
    <property type="entry name" value="MARINER MOS1 TRANSPOSASE-LIKE PROTEIN"/>
    <property type="match status" value="1"/>
</dbReference>
<keyword evidence="2" id="KW-0812">Transmembrane</keyword>
<feature type="transmembrane region" description="Helical" evidence="2">
    <location>
        <begin position="75"/>
        <end position="94"/>
    </location>
</feature>
<keyword evidence="2" id="KW-0472">Membrane</keyword>
<evidence type="ECO:0000256" key="2">
    <source>
        <dbReference type="SAM" id="Phobius"/>
    </source>
</evidence>
<accession>A0ABY6KY87</accession>
<dbReference type="InterPro" id="IPR036397">
    <property type="entry name" value="RNaseH_sf"/>
</dbReference>
<evidence type="ECO:0008006" key="5">
    <source>
        <dbReference type="Google" id="ProtNLM"/>
    </source>
</evidence>
<gene>
    <name evidence="3" type="ORF">LAZ67_9001736</name>
</gene>
<organism evidence="3 4">
    <name type="scientific">Cordylochernes scorpioides</name>
    <dbReference type="NCBI Taxonomy" id="51811"/>
    <lineage>
        <taxon>Eukaryota</taxon>
        <taxon>Metazoa</taxon>
        <taxon>Ecdysozoa</taxon>
        <taxon>Arthropoda</taxon>
        <taxon>Chelicerata</taxon>
        <taxon>Arachnida</taxon>
        <taxon>Pseudoscorpiones</taxon>
        <taxon>Cheliferoidea</taxon>
        <taxon>Chernetidae</taxon>
        <taxon>Cordylochernes</taxon>
    </lineage>
</organism>
<evidence type="ECO:0000313" key="4">
    <source>
        <dbReference type="Proteomes" id="UP001235939"/>
    </source>
</evidence>
<dbReference type="Proteomes" id="UP001235939">
    <property type="component" value="Chromosome 09"/>
</dbReference>
<reference evidence="3 4" key="1">
    <citation type="submission" date="2022-01" db="EMBL/GenBank/DDBJ databases">
        <title>A chromosomal length assembly of Cordylochernes scorpioides.</title>
        <authorList>
            <person name="Zeh D."/>
            <person name="Zeh J."/>
        </authorList>
    </citation>
    <scope>NUCLEOTIDE SEQUENCE [LARGE SCALE GENOMIC DNA]</scope>
    <source>
        <strain evidence="3">IN4F17</strain>
        <tissue evidence="3">Whole Body</tissue>
    </source>
</reference>
<keyword evidence="4" id="KW-1185">Reference proteome</keyword>
<dbReference type="Gene3D" id="3.30.420.10">
    <property type="entry name" value="Ribonuclease H-like superfamily/Ribonuclease H"/>
    <property type="match status" value="2"/>
</dbReference>
<proteinExistence type="predicted"/>
<dbReference type="EMBL" id="CP092871">
    <property type="protein sequence ID" value="UYV72075.1"/>
    <property type="molecule type" value="Genomic_DNA"/>
</dbReference>
<dbReference type="InterPro" id="IPR052709">
    <property type="entry name" value="Transposase-MT_Hybrid"/>
</dbReference>